<dbReference type="KEGG" id="mfc:BRM9_2149"/>
<dbReference type="KEGG" id="mfc:BRM9_0183"/>
<dbReference type="RefSeq" id="WP_052399921.1">
    <property type="nucleotide sequence ID" value="NZ_CP006933.1"/>
</dbReference>
<organism evidence="4 9">
    <name type="scientific">Methanobacterium formicicum</name>
    <dbReference type="NCBI Taxonomy" id="2162"/>
    <lineage>
        <taxon>Archaea</taxon>
        <taxon>Methanobacteriati</taxon>
        <taxon>Methanobacteriota</taxon>
        <taxon>Methanomada group</taxon>
        <taxon>Methanobacteria</taxon>
        <taxon>Methanobacteriales</taxon>
        <taxon>Methanobacteriaceae</taxon>
        <taxon>Methanobacterium</taxon>
    </lineage>
</organism>
<evidence type="ECO:0000313" key="8">
    <source>
        <dbReference type="EMBL" id="CEA13696.1"/>
    </source>
</evidence>
<protein>
    <submittedName>
        <fullName evidence="4">Transposase</fullName>
    </submittedName>
</protein>
<dbReference type="OrthoDB" id="71024at2157"/>
<dbReference type="KEGG" id="mfi:DSM1535_0560"/>
<dbReference type="KEGG" id="mfc:BRM9_2140"/>
<dbReference type="EMBL" id="CP006933">
    <property type="protein sequence ID" value="AIS32942.1"/>
    <property type="molecule type" value="Genomic_DNA"/>
</dbReference>
<accession>A0A089ZDV6</accession>
<name>A0A089ZDV6_METFO</name>
<dbReference type="KEGG" id="mfi:DSM1535_0274"/>
<dbReference type="EMBL" id="CP006933">
    <property type="protein sequence ID" value="AIS32951.1"/>
    <property type="molecule type" value="Genomic_DNA"/>
</dbReference>
<dbReference type="EMBL" id="CP006933">
    <property type="protein sequence ID" value="AIS31045.1"/>
    <property type="molecule type" value="Genomic_DNA"/>
</dbReference>
<dbReference type="KEGG" id="mfi:DSM1535_1362"/>
<dbReference type="AlphaFoldDB" id="A0A089ZDV6"/>
<evidence type="ECO:0000313" key="6">
    <source>
        <dbReference type="EMBL" id="CEA12873.1"/>
    </source>
</evidence>
<evidence type="ECO:0000313" key="9">
    <source>
        <dbReference type="Proteomes" id="UP000029661"/>
    </source>
</evidence>
<dbReference type="EMBL" id="LN515531">
    <property type="protein sequence ID" value="CEA12873.1"/>
    <property type="molecule type" value="Genomic_DNA"/>
</dbReference>
<dbReference type="GeneID" id="82850162"/>
<dbReference type="EMBL" id="CP006933">
    <property type="protein sequence ID" value="AIS31012.1"/>
    <property type="molecule type" value="Genomic_DNA"/>
</dbReference>
<evidence type="ECO:0000313" key="1">
    <source>
        <dbReference type="EMBL" id="AIS31012.1"/>
    </source>
</evidence>
<evidence type="ECO:0000313" key="4">
    <source>
        <dbReference type="EMBL" id="AIS32951.1"/>
    </source>
</evidence>
<proteinExistence type="predicted"/>
<evidence type="ECO:0000313" key="3">
    <source>
        <dbReference type="EMBL" id="AIS32942.1"/>
    </source>
</evidence>
<sequence>MLKRKTLAPVDSLFDQGYKLSYFCEDLSKYVENQFKSVLTDYNESKTLNKWFKKNILHIEFFEPFCPECFSKFVIKNGFKERIVYSYDDGVVKTEIQAYKCKKCGKKFNTDISEIVEENSNFTHGFKSKCLELVGLFFGSVRNVAYKVKKDTGVDISHQTIENWILEYENQNKECKDSYSGYYIFDVEWVKIKGVWNYRFTLFDSKQNIIVADKIYSKENSKNIWEFLEQNTRNINKISITTDLDEKYKPIIEKLEFKHQWCLFHALKNFNKIIKKYIKENKLNKKEIEEIQKEKLELFSLFESKSFKKARNKLNEIFNRINDYSKVIQLIICDSLMPYFKTFFAFLEDENIERTSNKIENVFQKTFPKSVKKLMKIKRGVMSRINIRIEIQNQKKLFDI</sequence>
<evidence type="ECO:0000313" key="2">
    <source>
        <dbReference type="EMBL" id="AIS31045.1"/>
    </source>
</evidence>
<gene>
    <name evidence="1" type="ORF">BRM9_0183</name>
    <name evidence="2" type="ORF">BRM9_0216</name>
    <name evidence="3" type="ORF">BRM9_2140</name>
    <name evidence="4" type="ORF">BRM9_2149</name>
    <name evidence="5" type="ORF">DSM1535_0274</name>
    <name evidence="6" type="ORF">DSM1535_0512</name>
    <name evidence="7" type="ORF">DSM1535_0560</name>
    <name evidence="8" type="ORF">DSM1535_1362</name>
</gene>
<evidence type="ECO:0000313" key="7">
    <source>
        <dbReference type="EMBL" id="CEA12921.1"/>
    </source>
</evidence>
<dbReference type="KEGG" id="mfi:DSM1535_0512"/>
<reference evidence="4 9" key="1">
    <citation type="submission" date="2013-12" db="EMBL/GenBank/DDBJ databases">
        <title>The complete genome sequence of Methanobacterium sp. BRM9.</title>
        <authorList>
            <consortium name="Pastoral Greenhouse Gas Research Consortium"/>
            <person name="Kelly W.J."/>
            <person name="Leahy S.C."/>
            <person name="Perry R."/>
            <person name="Li D."/>
            <person name="Altermann E."/>
            <person name="Lambie S.C."/>
            <person name="Attwood G.T."/>
        </authorList>
    </citation>
    <scope>NUCLEOTIDE SEQUENCE [LARGE SCALE GENOMIC DNA]</scope>
    <source>
        <strain evidence="4 9">BRM9</strain>
    </source>
</reference>
<dbReference type="KEGG" id="mfc:BRM9_0216"/>
<dbReference type="Proteomes" id="UP000029661">
    <property type="component" value="Chromosome"/>
</dbReference>
<dbReference type="EMBL" id="LN515531">
    <property type="protein sequence ID" value="CEA13696.1"/>
    <property type="molecule type" value="Genomic_DNA"/>
</dbReference>
<dbReference type="PATRIC" id="fig|2162.9.peg.1394"/>
<dbReference type="EMBL" id="LN515531">
    <property type="protein sequence ID" value="CEA12921.1"/>
    <property type="molecule type" value="Genomic_DNA"/>
</dbReference>
<evidence type="ECO:0000313" key="5">
    <source>
        <dbReference type="EMBL" id="CEA12638.1"/>
    </source>
</evidence>
<reference evidence="5" key="2">
    <citation type="submission" date="2014-08" db="EMBL/GenBank/DDBJ databases">
        <authorList>
            <person name="Wibberg D."/>
        </authorList>
    </citation>
    <scope>NUCLEOTIDE SEQUENCE</scope>
</reference>
<dbReference type="EMBL" id="LN515531">
    <property type="protein sequence ID" value="CEA12638.1"/>
    <property type="molecule type" value="Genomic_DNA"/>
</dbReference>